<dbReference type="PANTHER" id="PTHR23427:SF2">
    <property type="entry name" value="SURFEIT LOCUS PROTEIN 1"/>
    <property type="match status" value="1"/>
</dbReference>
<name>A0A941ATF7_9GAMM</name>
<reference evidence="7" key="2">
    <citation type="submission" date="2021-03" db="EMBL/GenBank/DDBJ databases">
        <authorList>
            <person name="Cao W."/>
        </authorList>
    </citation>
    <scope>NUCLEOTIDE SEQUENCE</scope>
    <source>
        <strain evidence="7">110414</strain>
    </source>
</reference>
<dbReference type="RefSeq" id="WP_210535559.1">
    <property type="nucleotide sequence ID" value="NZ_JAGKTC010000001.1"/>
</dbReference>
<dbReference type="PANTHER" id="PTHR23427">
    <property type="entry name" value="SURFEIT LOCUS PROTEIN"/>
    <property type="match status" value="1"/>
</dbReference>
<dbReference type="Proteomes" id="UP000673447">
    <property type="component" value="Unassembled WGS sequence"/>
</dbReference>
<gene>
    <name evidence="7" type="ORF">J5837_04765</name>
</gene>
<comment type="subcellular location">
    <subcellularLocation>
        <location evidence="6">Cell membrane</location>
        <topology evidence="6">Multi-pass membrane protein</topology>
    </subcellularLocation>
    <subcellularLocation>
        <location evidence="1">Membrane</location>
    </subcellularLocation>
</comment>
<keyword evidence="3 6" id="KW-0812">Transmembrane</keyword>
<protein>
    <recommendedName>
        <fullName evidence="6">SURF1-like protein</fullName>
    </recommendedName>
</protein>
<evidence type="ECO:0000256" key="3">
    <source>
        <dbReference type="ARBA" id="ARBA00022692"/>
    </source>
</evidence>
<keyword evidence="8" id="KW-1185">Reference proteome</keyword>
<evidence type="ECO:0000256" key="1">
    <source>
        <dbReference type="ARBA" id="ARBA00004370"/>
    </source>
</evidence>
<keyword evidence="6" id="KW-1003">Cell membrane</keyword>
<evidence type="ECO:0000256" key="2">
    <source>
        <dbReference type="ARBA" id="ARBA00007165"/>
    </source>
</evidence>
<dbReference type="AlphaFoldDB" id="A0A941ATF7"/>
<keyword evidence="5 6" id="KW-0472">Membrane</keyword>
<dbReference type="InterPro" id="IPR045214">
    <property type="entry name" value="Surf1/Surf4"/>
</dbReference>
<sequence length="250" mass="26986">MGNERANRRLHPLLGWTLALLAMAAFCGLGTWQLGRAKQKEAMLAAVHEVLVERNPQSLALAADAARAREYDWAAGEGVFADAPAVLLDNQQRDGRAGVRAYRLFVPTGAPPLLVELGWLPLPGDRAMPKIESPAGNIRVQGLLAPPPSHGIASAVATKQPGGELLTIGLDAPNLAPDLRVRALPPRVLKLDPALRLGYARDLDILPNTLPPERHLGYAVQWFGLALAVFATALLLSLRQRRRSREKMAA</sequence>
<proteinExistence type="inferred from homology"/>
<evidence type="ECO:0000313" key="7">
    <source>
        <dbReference type="EMBL" id="MBP3983732.1"/>
    </source>
</evidence>
<evidence type="ECO:0000256" key="6">
    <source>
        <dbReference type="RuleBase" id="RU363076"/>
    </source>
</evidence>
<dbReference type="Pfam" id="PF02104">
    <property type="entry name" value="SURF1"/>
    <property type="match status" value="1"/>
</dbReference>
<dbReference type="EMBL" id="JAGKTC010000001">
    <property type="protein sequence ID" value="MBP3983732.1"/>
    <property type="molecule type" value="Genomic_DNA"/>
</dbReference>
<evidence type="ECO:0000256" key="5">
    <source>
        <dbReference type="ARBA" id="ARBA00023136"/>
    </source>
</evidence>
<dbReference type="GO" id="GO:0005886">
    <property type="term" value="C:plasma membrane"/>
    <property type="evidence" value="ECO:0007669"/>
    <property type="project" value="UniProtKB-SubCell"/>
</dbReference>
<organism evidence="7 8">
    <name type="scientific">Pseudoxanthomonas helianthi</name>
    <dbReference type="NCBI Taxonomy" id="1453541"/>
    <lineage>
        <taxon>Bacteria</taxon>
        <taxon>Pseudomonadati</taxon>
        <taxon>Pseudomonadota</taxon>
        <taxon>Gammaproteobacteria</taxon>
        <taxon>Lysobacterales</taxon>
        <taxon>Lysobacteraceae</taxon>
        <taxon>Pseudoxanthomonas</taxon>
    </lineage>
</organism>
<evidence type="ECO:0000313" key="8">
    <source>
        <dbReference type="Proteomes" id="UP000673447"/>
    </source>
</evidence>
<reference evidence="7" key="1">
    <citation type="journal article" date="2016" name="Int. J. Syst. Evol. Microbiol.">
        <title>Pseudoxanthomonas helianthi sp. nov., isolated from roots of Jerusalem artichoke (Helianthus tuberosus).</title>
        <authorList>
            <person name="Kittiwongwattana C."/>
            <person name="Thawai C."/>
        </authorList>
    </citation>
    <scope>NUCLEOTIDE SEQUENCE</scope>
    <source>
        <strain evidence="7">110414</strain>
    </source>
</reference>
<comment type="caution">
    <text evidence="7">The sequence shown here is derived from an EMBL/GenBank/DDBJ whole genome shotgun (WGS) entry which is preliminary data.</text>
</comment>
<dbReference type="InterPro" id="IPR002994">
    <property type="entry name" value="Surf1/Shy1"/>
</dbReference>
<comment type="similarity">
    <text evidence="2 6">Belongs to the SURF1 family.</text>
</comment>
<feature type="transmembrane region" description="Helical" evidence="6">
    <location>
        <begin position="216"/>
        <end position="238"/>
    </location>
</feature>
<evidence type="ECO:0000256" key="4">
    <source>
        <dbReference type="ARBA" id="ARBA00022989"/>
    </source>
</evidence>
<accession>A0A941ATF7</accession>
<dbReference type="CDD" id="cd06662">
    <property type="entry name" value="SURF1"/>
    <property type="match status" value="1"/>
</dbReference>
<feature type="transmembrane region" description="Helical" evidence="6">
    <location>
        <begin position="12"/>
        <end position="34"/>
    </location>
</feature>
<keyword evidence="4 6" id="KW-1133">Transmembrane helix</keyword>
<dbReference type="PROSITE" id="PS50895">
    <property type="entry name" value="SURF1"/>
    <property type="match status" value="1"/>
</dbReference>